<dbReference type="InParanoid" id="C8XIL7"/>
<proteinExistence type="predicted"/>
<feature type="transmembrane region" description="Helical" evidence="1">
    <location>
        <begin position="203"/>
        <end position="221"/>
    </location>
</feature>
<feature type="transmembrane region" description="Helical" evidence="1">
    <location>
        <begin position="132"/>
        <end position="150"/>
    </location>
</feature>
<evidence type="ECO:0000259" key="3">
    <source>
        <dbReference type="Pfam" id="PF24677"/>
    </source>
</evidence>
<feature type="domain" description="DUF7657" evidence="3">
    <location>
        <begin position="2"/>
        <end position="386"/>
    </location>
</feature>
<feature type="transmembrane region" description="Helical" evidence="1">
    <location>
        <begin position="398"/>
        <end position="420"/>
    </location>
</feature>
<dbReference type="Pfam" id="PF24672">
    <property type="entry name" value="DUF7654"/>
    <property type="match status" value="1"/>
</dbReference>
<evidence type="ECO:0000313" key="4">
    <source>
        <dbReference type="EMBL" id="ACV80482.1"/>
    </source>
</evidence>
<accession>C8XIL7</accession>
<dbReference type="KEGG" id="nml:Namu_4193"/>
<protein>
    <submittedName>
        <fullName evidence="4">Uncharacterized protein</fullName>
    </submittedName>
</protein>
<sequence>MIYAALIIVGVTTSSIGAPFLREDPAAPLGFQLGQSQLIRSDEYNTESALWLGQMAEGFAQLHDPLSVSPAYFAQLPAGPVSGIVFFDGTLLMLGPWLPDAMLFAMKWWLPTVLLFIGMPVWFKQITGKYRWGYLAAVLIFFSPSSMWWSGRPVNTIGFIVAGCALGIFAARRLVGGQWIAGVLSVGAAGILLARFPSYYQPLAIVVGPPIVLATAGYLFFANHGVRNRLLALGPLALSGAAFTLFTALENWDSLSAVLATVYPGDRRSTGQGQEIGAVFGATNFGWMESVGTTALNTNQTEIASSFTILLVVIGFAFVAQRWNSDRATAAALIPLVVLATFWLTWCTVSWGAVGEMIPLANRVPYYRATNATGFVATIAFCLYMTQWRTPQRRAVPAVAGGVAALASAVAGSSLQAIYLPDLATWMIWLSAAAVGLVIFALLQWPDRWYSLAAAGLAASVMTATAVPVLFGLADLRASDAASDFLSAGRQAREAGAVWATDSFYVDALLTATGTPSLSARQQMGPDRHNWLRLDPEGTNENTWNRAGMYYTFDWTNAPEIKFSNPSPDILVMTASPCTVAQRIPELDHIVSGKELDMECLELTGEFNWSGSQHWIYAVHHGGA</sequence>
<dbReference type="InterPro" id="IPR056071">
    <property type="entry name" value="DUF7654"/>
</dbReference>
<feature type="transmembrane region" description="Helical" evidence="1">
    <location>
        <begin position="101"/>
        <end position="123"/>
    </location>
</feature>
<keyword evidence="1" id="KW-1133">Transmembrane helix</keyword>
<dbReference type="eggNOG" id="ENOG502Z7Q8">
    <property type="taxonomic scope" value="Bacteria"/>
</dbReference>
<feature type="transmembrane region" description="Helical" evidence="1">
    <location>
        <begin position="179"/>
        <end position="197"/>
    </location>
</feature>
<keyword evidence="1" id="KW-0812">Transmembrane</keyword>
<organism evidence="4 5">
    <name type="scientific">Nakamurella multipartita (strain ATCC 700099 / DSM 44233 / CIP 104796 / JCM 9543 / NBRC 105858 / Y-104)</name>
    <name type="common">Microsphaera multipartita</name>
    <dbReference type="NCBI Taxonomy" id="479431"/>
    <lineage>
        <taxon>Bacteria</taxon>
        <taxon>Bacillati</taxon>
        <taxon>Actinomycetota</taxon>
        <taxon>Actinomycetes</taxon>
        <taxon>Nakamurellales</taxon>
        <taxon>Nakamurellaceae</taxon>
        <taxon>Nakamurella</taxon>
    </lineage>
</organism>
<keyword evidence="5" id="KW-1185">Reference proteome</keyword>
<evidence type="ECO:0000259" key="2">
    <source>
        <dbReference type="Pfam" id="PF24672"/>
    </source>
</evidence>
<feature type="transmembrane region" description="Helical" evidence="1">
    <location>
        <begin position="332"/>
        <end position="354"/>
    </location>
</feature>
<dbReference type="EMBL" id="CP001737">
    <property type="protein sequence ID" value="ACV80482.1"/>
    <property type="molecule type" value="Genomic_DNA"/>
</dbReference>
<name>C8XIL7_NAKMY</name>
<dbReference type="STRING" id="479431.Namu_4193"/>
<dbReference type="Pfam" id="PF24677">
    <property type="entry name" value="DUF7657"/>
    <property type="match status" value="1"/>
</dbReference>
<feature type="domain" description="DUF7654" evidence="2">
    <location>
        <begin position="492"/>
        <end position="619"/>
    </location>
</feature>
<evidence type="ECO:0000313" key="5">
    <source>
        <dbReference type="Proteomes" id="UP000002218"/>
    </source>
</evidence>
<dbReference type="InterPro" id="IPR056074">
    <property type="entry name" value="DUF7657"/>
</dbReference>
<gene>
    <name evidence="4" type="ordered locus">Namu_4193</name>
</gene>
<feature type="transmembrane region" description="Helical" evidence="1">
    <location>
        <begin position="156"/>
        <end position="172"/>
    </location>
</feature>
<reference evidence="4 5" key="2">
    <citation type="journal article" date="2010" name="Stand. Genomic Sci.">
        <title>Complete genome sequence of Nakamurella multipartita type strain (Y-104).</title>
        <authorList>
            <person name="Tice H."/>
            <person name="Mayilraj S."/>
            <person name="Sims D."/>
            <person name="Lapidus A."/>
            <person name="Nolan M."/>
            <person name="Lucas S."/>
            <person name="Glavina Del Rio T."/>
            <person name="Copeland A."/>
            <person name="Cheng J.F."/>
            <person name="Meincke L."/>
            <person name="Bruce D."/>
            <person name="Goodwin L."/>
            <person name="Pitluck S."/>
            <person name="Ivanova N."/>
            <person name="Mavromatis K."/>
            <person name="Ovchinnikova G."/>
            <person name="Pati A."/>
            <person name="Chen A."/>
            <person name="Palaniappan K."/>
            <person name="Land M."/>
            <person name="Hauser L."/>
            <person name="Chang Y.J."/>
            <person name="Jeffries C.D."/>
            <person name="Detter J.C."/>
            <person name="Brettin T."/>
            <person name="Rohde M."/>
            <person name="Goker M."/>
            <person name="Bristow J."/>
            <person name="Eisen J.A."/>
            <person name="Markowitz V."/>
            <person name="Hugenholtz P."/>
            <person name="Kyrpides N.C."/>
            <person name="Klenk H.P."/>
            <person name="Chen F."/>
        </authorList>
    </citation>
    <scope>NUCLEOTIDE SEQUENCE [LARGE SCALE GENOMIC DNA]</scope>
    <source>
        <strain evidence="5">ATCC 700099 / DSM 44233 / CIP 104796 / JCM 9543 / NBRC 105858 / Y-104</strain>
    </source>
</reference>
<dbReference type="AlphaFoldDB" id="C8XIL7"/>
<keyword evidence="1" id="KW-0472">Membrane</keyword>
<evidence type="ECO:0000256" key="1">
    <source>
        <dbReference type="SAM" id="Phobius"/>
    </source>
</evidence>
<dbReference type="HOGENOM" id="CLU_437948_0_0_11"/>
<reference evidence="5" key="1">
    <citation type="submission" date="2009-09" db="EMBL/GenBank/DDBJ databases">
        <title>The complete genome of Nakamurella multipartita DSM 44233.</title>
        <authorList>
            <consortium name="US DOE Joint Genome Institute (JGI-PGF)"/>
            <person name="Lucas S."/>
            <person name="Copeland A."/>
            <person name="Lapidus A."/>
            <person name="Glavina del Rio T."/>
            <person name="Dalin E."/>
            <person name="Tice H."/>
            <person name="Bruce D."/>
            <person name="Goodwin L."/>
            <person name="Pitluck S."/>
            <person name="Kyrpides N."/>
            <person name="Mavromatis K."/>
            <person name="Ivanova N."/>
            <person name="Ovchinnikova G."/>
            <person name="Sims D."/>
            <person name="Meincke L."/>
            <person name="Brettin T."/>
            <person name="Detter J.C."/>
            <person name="Han C."/>
            <person name="Larimer F."/>
            <person name="Land M."/>
            <person name="Hauser L."/>
            <person name="Markowitz V."/>
            <person name="Cheng J.-F."/>
            <person name="Hugenholtz P."/>
            <person name="Woyke T."/>
            <person name="Wu D."/>
            <person name="Klenk H.-P."/>
            <person name="Eisen J.A."/>
        </authorList>
    </citation>
    <scope>NUCLEOTIDE SEQUENCE [LARGE SCALE GENOMIC DNA]</scope>
    <source>
        <strain evidence="5">ATCC 700099 / DSM 44233 / CIP 104796 / JCM 9543 / NBRC 105858 / Y-104</strain>
    </source>
</reference>
<dbReference type="Proteomes" id="UP000002218">
    <property type="component" value="Chromosome"/>
</dbReference>
<feature type="transmembrane region" description="Helical" evidence="1">
    <location>
        <begin position="366"/>
        <end position="386"/>
    </location>
</feature>
<feature type="transmembrane region" description="Helical" evidence="1">
    <location>
        <begin position="452"/>
        <end position="474"/>
    </location>
</feature>
<feature type="transmembrane region" description="Helical" evidence="1">
    <location>
        <begin position="426"/>
        <end position="445"/>
    </location>
</feature>
<feature type="transmembrane region" description="Helical" evidence="1">
    <location>
        <begin position="303"/>
        <end position="320"/>
    </location>
</feature>
<feature type="transmembrane region" description="Helical" evidence="1">
    <location>
        <begin position="230"/>
        <end position="249"/>
    </location>
</feature>